<keyword evidence="3" id="KW-1003">Cell membrane</keyword>
<keyword evidence="5 10" id="KW-1133">Transmembrane helix</keyword>
<gene>
    <name evidence="12" type="ORF">ACFQ3Q_07850</name>
</gene>
<dbReference type="Proteomes" id="UP001597131">
    <property type="component" value="Unassembled WGS sequence"/>
</dbReference>
<organism evidence="12 13">
    <name type="scientific">Salegentibacter chungangensis</name>
    <dbReference type="NCBI Taxonomy" id="1335724"/>
    <lineage>
        <taxon>Bacteria</taxon>
        <taxon>Pseudomonadati</taxon>
        <taxon>Bacteroidota</taxon>
        <taxon>Flavobacteriia</taxon>
        <taxon>Flavobacteriales</taxon>
        <taxon>Flavobacteriaceae</taxon>
        <taxon>Salegentibacter</taxon>
    </lineage>
</organism>
<comment type="caution">
    <text evidence="12">The sequence shown here is derived from an EMBL/GenBank/DDBJ whole genome shotgun (WGS) entry which is preliminary data.</text>
</comment>
<evidence type="ECO:0000256" key="1">
    <source>
        <dbReference type="ARBA" id="ARBA00004167"/>
    </source>
</evidence>
<keyword evidence="4 10" id="KW-0812">Transmembrane</keyword>
<evidence type="ECO:0000313" key="12">
    <source>
        <dbReference type="EMBL" id="MFD1095656.1"/>
    </source>
</evidence>
<dbReference type="PANTHER" id="PTHR37461:SF1">
    <property type="entry name" value="ANTI-SIGMA-K FACTOR RSKA"/>
    <property type="match status" value="1"/>
</dbReference>
<evidence type="ECO:0000256" key="6">
    <source>
        <dbReference type="ARBA" id="ARBA00023136"/>
    </source>
</evidence>
<dbReference type="InterPro" id="IPR051474">
    <property type="entry name" value="Anti-sigma-K/W_factor"/>
</dbReference>
<evidence type="ECO:0000256" key="3">
    <source>
        <dbReference type="ARBA" id="ARBA00022475"/>
    </source>
</evidence>
<dbReference type="PANTHER" id="PTHR37461">
    <property type="entry name" value="ANTI-SIGMA-K FACTOR RSKA"/>
    <property type="match status" value="1"/>
</dbReference>
<protein>
    <recommendedName>
        <fullName evidence="8">Regulator of SigK</fullName>
    </recommendedName>
    <alternativeName>
        <fullName evidence="7">Sigma-K anti-sigma factor RskA</fullName>
    </alternativeName>
</protein>
<evidence type="ECO:0000256" key="7">
    <source>
        <dbReference type="ARBA" id="ARBA00029829"/>
    </source>
</evidence>
<feature type="coiled-coil region" evidence="9">
    <location>
        <begin position="116"/>
        <end position="157"/>
    </location>
</feature>
<keyword evidence="13" id="KW-1185">Reference proteome</keyword>
<evidence type="ECO:0000256" key="9">
    <source>
        <dbReference type="SAM" id="Coils"/>
    </source>
</evidence>
<reference evidence="13" key="1">
    <citation type="journal article" date="2019" name="Int. J. Syst. Evol. Microbiol.">
        <title>The Global Catalogue of Microorganisms (GCM) 10K type strain sequencing project: providing services to taxonomists for standard genome sequencing and annotation.</title>
        <authorList>
            <consortium name="The Broad Institute Genomics Platform"/>
            <consortium name="The Broad Institute Genome Sequencing Center for Infectious Disease"/>
            <person name="Wu L."/>
            <person name="Ma J."/>
        </authorList>
    </citation>
    <scope>NUCLEOTIDE SEQUENCE [LARGE SCALE GENOMIC DNA]</scope>
    <source>
        <strain evidence="13">CCUG 64793</strain>
    </source>
</reference>
<evidence type="ECO:0000259" key="11">
    <source>
        <dbReference type="Pfam" id="PF10099"/>
    </source>
</evidence>
<comment type="subcellular location">
    <subcellularLocation>
        <location evidence="2">Cell membrane</location>
    </subcellularLocation>
    <subcellularLocation>
        <location evidence="1">Membrane</location>
        <topology evidence="1">Single-pass membrane protein</topology>
    </subcellularLocation>
</comment>
<sequence>MDIEKYISSGILELYVYGALSEEESREVTRVLKEYPEVRKEVEEIEAALTKLAISTAPYNPEHLLATLKEKLRNSNNNTTVTHPAASKERTPWFSYIGWAASILLLVGLFFLFNENNELRTSLREQKVKNARMEQQIADAREDAEKTKELLAVLRDKEVNRIPLKGQNVAPEAYAQVYWNEKEQKAYIDAQGLPEPPRGKVYQVWSLTMQPLTPTSIGLLEDFEKDENKVFSLENANKSEAFGITLEPEGGSESPTMDQLYVLGTVASL</sequence>
<evidence type="ECO:0000256" key="10">
    <source>
        <dbReference type="SAM" id="Phobius"/>
    </source>
</evidence>
<dbReference type="RefSeq" id="WP_380744580.1">
    <property type="nucleotide sequence ID" value="NZ_JBHTLI010000001.1"/>
</dbReference>
<proteinExistence type="predicted"/>
<keyword evidence="9" id="KW-0175">Coiled coil</keyword>
<dbReference type="EMBL" id="JBHTLI010000001">
    <property type="protein sequence ID" value="MFD1095656.1"/>
    <property type="molecule type" value="Genomic_DNA"/>
</dbReference>
<dbReference type="Gene3D" id="1.10.10.1320">
    <property type="entry name" value="Anti-sigma factor, zinc-finger domain"/>
    <property type="match status" value="1"/>
</dbReference>
<keyword evidence="6 10" id="KW-0472">Membrane</keyword>
<dbReference type="Pfam" id="PF10099">
    <property type="entry name" value="RskA_C"/>
    <property type="match status" value="1"/>
</dbReference>
<dbReference type="InterPro" id="IPR041916">
    <property type="entry name" value="Anti_sigma_zinc_sf"/>
</dbReference>
<evidence type="ECO:0000256" key="4">
    <source>
        <dbReference type="ARBA" id="ARBA00022692"/>
    </source>
</evidence>
<name>A0ABW3NRT6_9FLAO</name>
<dbReference type="InterPro" id="IPR018764">
    <property type="entry name" value="RskA_C"/>
</dbReference>
<evidence type="ECO:0000313" key="13">
    <source>
        <dbReference type="Proteomes" id="UP001597131"/>
    </source>
</evidence>
<feature type="domain" description="Anti-sigma K factor RskA C-terminal" evidence="11">
    <location>
        <begin position="100"/>
        <end position="256"/>
    </location>
</feature>
<evidence type="ECO:0000256" key="8">
    <source>
        <dbReference type="ARBA" id="ARBA00030803"/>
    </source>
</evidence>
<evidence type="ECO:0000256" key="2">
    <source>
        <dbReference type="ARBA" id="ARBA00004236"/>
    </source>
</evidence>
<feature type="transmembrane region" description="Helical" evidence="10">
    <location>
        <begin position="93"/>
        <end position="113"/>
    </location>
</feature>
<evidence type="ECO:0000256" key="5">
    <source>
        <dbReference type="ARBA" id="ARBA00022989"/>
    </source>
</evidence>
<accession>A0ABW3NRT6</accession>